<keyword evidence="2" id="KW-1185">Reference proteome</keyword>
<sequence>MPNYDDPRLLEILTPSQMEAIKEAGYMLVPAKEVREIVKDYDITDDLIDKVVEIFESRIERSFREEYGYYHLRNRIDIFDGVYVDPDIGLNRQHGKK</sequence>
<evidence type="ECO:0000313" key="2">
    <source>
        <dbReference type="Proteomes" id="UP001519343"/>
    </source>
</evidence>
<comment type="caution">
    <text evidence="1">The sequence shown here is derived from an EMBL/GenBank/DDBJ whole genome shotgun (WGS) entry which is preliminary data.</text>
</comment>
<proteinExistence type="predicted"/>
<accession>A0ABS4GVL1</accession>
<reference evidence="1 2" key="1">
    <citation type="submission" date="2021-03" db="EMBL/GenBank/DDBJ databases">
        <title>Genomic Encyclopedia of Type Strains, Phase IV (KMG-IV): sequencing the most valuable type-strain genomes for metagenomic binning, comparative biology and taxonomic classification.</title>
        <authorList>
            <person name="Goeker M."/>
        </authorList>
    </citation>
    <scope>NUCLEOTIDE SEQUENCE [LARGE SCALE GENOMIC DNA]</scope>
    <source>
        <strain evidence="1 2">DSM 24738</strain>
    </source>
</reference>
<dbReference type="EMBL" id="JAGGKT010000019">
    <property type="protein sequence ID" value="MBP1934286.1"/>
    <property type="molecule type" value="Genomic_DNA"/>
</dbReference>
<protein>
    <submittedName>
        <fullName evidence="1">Uncharacterized protein</fullName>
    </submittedName>
</protein>
<name>A0ABS4GVL1_9BACL</name>
<organism evidence="1 2">
    <name type="scientific">Ammoniphilus resinae</name>
    <dbReference type="NCBI Taxonomy" id="861532"/>
    <lineage>
        <taxon>Bacteria</taxon>
        <taxon>Bacillati</taxon>
        <taxon>Bacillota</taxon>
        <taxon>Bacilli</taxon>
        <taxon>Bacillales</taxon>
        <taxon>Paenibacillaceae</taxon>
        <taxon>Aneurinibacillus group</taxon>
        <taxon>Ammoniphilus</taxon>
    </lineage>
</organism>
<dbReference type="Proteomes" id="UP001519343">
    <property type="component" value="Unassembled WGS sequence"/>
</dbReference>
<gene>
    <name evidence="1" type="ORF">J2Z37_004306</name>
</gene>
<dbReference type="RefSeq" id="WP_209812293.1">
    <property type="nucleotide sequence ID" value="NZ_JAGGKT010000019.1"/>
</dbReference>
<evidence type="ECO:0000313" key="1">
    <source>
        <dbReference type="EMBL" id="MBP1934286.1"/>
    </source>
</evidence>